<accession>A0ABU1XVD1</accession>
<evidence type="ECO:0000313" key="2">
    <source>
        <dbReference type="EMBL" id="MDR7192724.1"/>
    </source>
</evidence>
<evidence type="ECO:0000256" key="1">
    <source>
        <dbReference type="SAM" id="Phobius"/>
    </source>
</evidence>
<organism evidence="2 3">
    <name type="scientific">Luteimonas terrae</name>
    <dbReference type="NCBI Taxonomy" id="1530191"/>
    <lineage>
        <taxon>Bacteria</taxon>
        <taxon>Pseudomonadati</taxon>
        <taxon>Pseudomonadota</taxon>
        <taxon>Gammaproteobacteria</taxon>
        <taxon>Lysobacterales</taxon>
        <taxon>Lysobacteraceae</taxon>
        <taxon>Luteimonas</taxon>
    </lineage>
</organism>
<dbReference type="EMBL" id="JAVDWO010000005">
    <property type="protein sequence ID" value="MDR7192724.1"/>
    <property type="molecule type" value="Genomic_DNA"/>
</dbReference>
<evidence type="ECO:0000313" key="3">
    <source>
        <dbReference type="Proteomes" id="UP001256588"/>
    </source>
</evidence>
<keyword evidence="3" id="KW-1185">Reference proteome</keyword>
<gene>
    <name evidence="2" type="ORF">J2W68_001440</name>
</gene>
<reference evidence="2 3" key="1">
    <citation type="submission" date="2023-07" db="EMBL/GenBank/DDBJ databases">
        <title>Sorghum-associated microbial communities from plants grown in Nebraska, USA.</title>
        <authorList>
            <person name="Schachtman D."/>
        </authorList>
    </citation>
    <scope>NUCLEOTIDE SEQUENCE [LARGE SCALE GENOMIC DNA]</scope>
    <source>
        <strain evidence="2 3">4099</strain>
    </source>
</reference>
<feature type="transmembrane region" description="Helical" evidence="1">
    <location>
        <begin position="12"/>
        <end position="36"/>
    </location>
</feature>
<comment type="caution">
    <text evidence="2">The sequence shown here is derived from an EMBL/GenBank/DDBJ whole genome shotgun (WGS) entry which is preliminary data.</text>
</comment>
<sequence>MIIDRSGPPLEHFAAFALAFAMGVLAVGRGTLFSVLRD</sequence>
<keyword evidence="1" id="KW-0472">Membrane</keyword>
<protein>
    <submittedName>
        <fullName evidence="2">Uncharacterized protein</fullName>
    </submittedName>
</protein>
<keyword evidence="1" id="KW-1133">Transmembrane helix</keyword>
<dbReference type="Proteomes" id="UP001256588">
    <property type="component" value="Unassembled WGS sequence"/>
</dbReference>
<proteinExistence type="predicted"/>
<name>A0ABU1XVD1_9GAMM</name>
<keyword evidence="1" id="KW-0812">Transmembrane</keyword>